<name>A0A9P4S4N9_9PEZI</name>
<evidence type="ECO:0008006" key="4">
    <source>
        <dbReference type="Google" id="ProtNLM"/>
    </source>
</evidence>
<feature type="transmembrane region" description="Helical" evidence="1">
    <location>
        <begin position="55"/>
        <end position="74"/>
    </location>
</feature>
<keyword evidence="3" id="KW-1185">Reference proteome</keyword>
<protein>
    <recommendedName>
        <fullName evidence="4">MARVEL domain-containing protein</fullName>
    </recommendedName>
</protein>
<comment type="caution">
    <text evidence="2">The sequence shown here is derived from an EMBL/GenBank/DDBJ whole genome shotgun (WGS) entry which is preliminary data.</text>
</comment>
<dbReference type="OrthoDB" id="5363290at2759"/>
<reference evidence="2" key="1">
    <citation type="journal article" date="2020" name="Stud. Mycol.">
        <title>101 Dothideomycetes genomes: a test case for predicting lifestyles and emergence of pathogens.</title>
        <authorList>
            <person name="Haridas S."/>
            <person name="Albert R."/>
            <person name="Binder M."/>
            <person name="Bloem J."/>
            <person name="Labutti K."/>
            <person name="Salamov A."/>
            <person name="Andreopoulos B."/>
            <person name="Baker S."/>
            <person name="Barry K."/>
            <person name="Bills G."/>
            <person name="Bluhm B."/>
            <person name="Cannon C."/>
            <person name="Castanera R."/>
            <person name="Culley D."/>
            <person name="Daum C."/>
            <person name="Ezra D."/>
            <person name="Gonzalez J."/>
            <person name="Henrissat B."/>
            <person name="Kuo A."/>
            <person name="Liang C."/>
            <person name="Lipzen A."/>
            <person name="Lutzoni F."/>
            <person name="Magnuson J."/>
            <person name="Mondo S."/>
            <person name="Nolan M."/>
            <person name="Ohm R."/>
            <person name="Pangilinan J."/>
            <person name="Park H.-J."/>
            <person name="Ramirez L."/>
            <person name="Alfaro M."/>
            <person name="Sun H."/>
            <person name="Tritt A."/>
            <person name="Yoshinaga Y."/>
            <person name="Zwiers L.-H."/>
            <person name="Turgeon B."/>
            <person name="Goodwin S."/>
            <person name="Spatafora J."/>
            <person name="Crous P."/>
            <person name="Grigoriev I."/>
        </authorList>
    </citation>
    <scope>NUCLEOTIDE SEQUENCE</scope>
    <source>
        <strain evidence="2">CBS 101060</strain>
    </source>
</reference>
<feature type="transmembrane region" description="Helical" evidence="1">
    <location>
        <begin position="81"/>
        <end position="101"/>
    </location>
</feature>
<proteinExistence type="predicted"/>
<feature type="transmembrane region" description="Helical" evidence="1">
    <location>
        <begin position="121"/>
        <end position="146"/>
    </location>
</feature>
<keyword evidence="1" id="KW-1133">Transmembrane helix</keyword>
<accession>A0A9P4S4N9</accession>
<dbReference type="AlphaFoldDB" id="A0A9P4S4N9"/>
<evidence type="ECO:0000313" key="2">
    <source>
        <dbReference type="EMBL" id="KAF2834978.1"/>
    </source>
</evidence>
<dbReference type="PANTHER" id="PTHR42083">
    <property type="entry name" value="MARVEL DOMAIN-CONTAINING PROTEIN"/>
    <property type="match status" value="1"/>
</dbReference>
<dbReference type="PANTHER" id="PTHR42083:SF1">
    <property type="entry name" value="MARVEL DOMAIN-CONTAINING PROTEIN"/>
    <property type="match status" value="1"/>
</dbReference>
<organism evidence="2 3">
    <name type="scientific">Patellaria atrata CBS 101060</name>
    <dbReference type="NCBI Taxonomy" id="1346257"/>
    <lineage>
        <taxon>Eukaryota</taxon>
        <taxon>Fungi</taxon>
        <taxon>Dikarya</taxon>
        <taxon>Ascomycota</taxon>
        <taxon>Pezizomycotina</taxon>
        <taxon>Dothideomycetes</taxon>
        <taxon>Dothideomycetes incertae sedis</taxon>
        <taxon>Patellariales</taxon>
        <taxon>Patellariaceae</taxon>
        <taxon>Patellaria</taxon>
    </lineage>
</organism>
<dbReference type="EMBL" id="MU006113">
    <property type="protein sequence ID" value="KAF2834978.1"/>
    <property type="molecule type" value="Genomic_DNA"/>
</dbReference>
<gene>
    <name evidence="2" type="ORF">M501DRAFT_943109</name>
</gene>
<sequence>MFDIRNYNSYGGTAQLVFRIFLRFFQFVLAITVAGLYGTDLNNARKVDAYTDSKWLYAVIVAAMSAITTLFYGLPIVRSWLFFIWDAILFILWVAVFGIFGKMYIDEDPEGNGGIQRMKNAVWVDLVNMLMWFVTAVYGAFAFFSIKRGRTLHTGRATV</sequence>
<evidence type="ECO:0000256" key="1">
    <source>
        <dbReference type="SAM" id="Phobius"/>
    </source>
</evidence>
<keyword evidence="1" id="KW-0812">Transmembrane</keyword>
<feature type="transmembrane region" description="Helical" evidence="1">
    <location>
        <begin position="20"/>
        <end position="39"/>
    </location>
</feature>
<evidence type="ECO:0000313" key="3">
    <source>
        <dbReference type="Proteomes" id="UP000799429"/>
    </source>
</evidence>
<keyword evidence="1" id="KW-0472">Membrane</keyword>
<dbReference type="Proteomes" id="UP000799429">
    <property type="component" value="Unassembled WGS sequence"/>
</dbReference>